<keyword evidence="3" id="KW-1185">Reference proteome</keyword>
<dbReference type="EMBL" id="DS268762">
    <property type="protein sequence ID" value="EFP01327.1"/>
    <property type="molecule type" value="Genomic_DNA"/>
</dbReference>
<evidence type="ECO:0000313" key="2">
    <source>
        <dbReference type="EMBL" id="EFP01327.1"/>
    </source>
</evidence>
<evidence type="ECO:0000313" key="3">
    <source>
        <dbReference type="Proteomes" id="UP000008281"/>
    </source>
</evidence>
<gene>
    <name evidence="2" type="ORF">CRE_24842</name>
</gene>
<organism evidence="3">
    <name type="scientific">Caenorhabditis remanei</name>
    <name type="common">Caenorhabditis vulgaris</name>
    <dbReference type="NCBI Taxonomy" id="31234"/>
    <lineage>
        <taxon>Eukaryota</taxon>
        <taxon>Metazoa</taxon>
        <taxon>Ecdysozoa</taxon>
        <taxon>Nematoda</taxon>
        <taxon>Chromadorea</taxon>
        <taxon>Rhabditida</taxon>
        <taxon>Rhabditina</taxon>
        <taxon>Rhabditomorpha</taxon>
        <taxon>Rhabditoidea</taxon>
        <taxon>Rhabditidae</taxon>
        <taxon>Peloderinae</taxon>
        <taxon>Caenorhabditis</taxon>
    </lineage>
</organism>
<dbReference type="AlphaFoldDB" id="E3NJV7"/>
<reference evidence="2" key="1">
    <citation type="submission" date="2007-07" db="EMBL/GenBank/DDBJ databases">
        <title>PCAP assembly of the Caenorhabditis remanei genome.</title>
        <authorList>
            <consortium name="The Caenorhabditis remanei Sequencing Consortium"/>
            <person name="Wilson R.K."/>
        </authorList>
    </citation>
    <scope>NUCLEOTIDE SEQUENCE [LARGE SCALE GENOMIC DNA]</scope>
    <source>
        <strain evidence="2">PB4641</strain>
    </source>
</reference>
<sequence>MIQIHHIRKTNIHALQNHLQDSKNPQSIVIVGSPALMDPKIQAEVILSEKLATTIPQPALGQTGNNPRLSDEYRTAIEQ</sequence>
<dbReference type="HOGENOM" id="CLU_2608303_0_0_1"/>
<dbReference type="InParanoid" id="E3NJV7"/>
<accession>E3NJV7</accession>
<feature type="compositionally biased region" description="Polar residues" evidence="1">
    <location>
        <begin position="56"/>
        <end position="68"/>
    </location>
</feature>
<protein>
    <submittedName>
        <fullName evidence="2">Uncharacterized protein</fullName>
    </submittedName>
</protein>
<name>E3NJV7_CAERE</name>
<proteinExistence type="predicted"/>
<evidence type="ECO:0000256" key="1">
    <source>
        <dbReference type="SAM" id="MobiDB-lite"/>
    </source>
</evidence>
<dbReference type="Proteomes" id="UP000008281">
    <property type="component" value="Unassembled WGS sequence"/>
</dbReference>
<feature type="compositionally biased region" description="Basic and acidic residues" evidence="1">
    <location>
        <begin position="69"/>
        <end position="79"/>
    </location>
</feature>
<feature type="region of interest" description="Disordered" evidence="1">
    <location>
        <begin position="56"/>
        <end position="79"/>
    </location>
</feature>